<organism evidence="1 2">
    <name type="scientific">Rhodococcus wratislaviensis</name>
    <name type="common">Tsukamurella wratislaviensis</name>
    <dbReference type="NCBI Taxonomy" id="44752"/>
    <lineage>
        <taxon>Bacteria</taxon>
        <taxon>Bacillati</taxon>
        <taxon>Actinomycetota</taxon>
        <taxon>Actinomycetes</taxon>
        <taxon>Mycobacteriales</taxon>
        <taxon>Nocardiaceae</taxon>
        <taxon>Rhodococcus</taxon>
    </lineage>
</organism>
<evidence type="ECO:0000313" key="2">
    <source>
        <dbReference type="Proteomes" id="UP000287519"/>
    </source>
</evidence>
<accession>A0A402C624</accession>
<comment type="caution">
    <text evidence="1">The sequence shown here is derived from an EMBL/GenBank/DDBJ whole genome shotgun (WGS) entry which is preliminary data.</text>
</comment>
<dbReference type="Proteomes" id="UP000287519">
    <property type="component" value="Unassembled WGS sequence"/>
</dbReference>
<proteinExistence type="predicted"/>
<gene>
    <name evidence="1" type="ORF">Rhow_002599</name>
</gene>
<protein>
    <submittedName>
        <fullName evidence="1">Aldehyde dehydrogenase</fullName>
    </submittedName>
</protein>
<dbReference type="AlphaFoldDB" id="A0A402C624"/>
<dbReference type="EMBL" id="BHYM01000023">
    <property type="protein sequence ID" value="GCE39075.1"/>
    <property type="molecule type" value="Genomic_DNA"/>
</dbReference>
<sequence>MPQNGAARAFADLAEQDAARAVLGGSARAFRMTEAIQSGTVWLNTGASSGNPFVMR</sequence>
<evidence type="ECO:0000313" key="1">
    <source>
        <dbReference type="EMBL" id="GCE39075.1"/>
    </source>
</evidence>
<reference evidence="1 2" key="1">
    <citation type="submission" date="2018-11" db="EMBL/GenBank/DDBJ databases">
        <title>Microbial catabolism of amino acid.</title>
        <authorList>
            <person name="Hibi M."/>
            <person name="Ogawa J."/>
        </authorList>
    </citation>
    <scope>NUCLEOTIDE SEQUENCE [LARGE SCALE GENOMIC DNA]</scope>
    <source>
        <strain evidence="1 2">C31-06</strain>
    </source>
</reference>
<name>A0A402C624_RHOWR</name>
<keyword evidence="2" id="KW-1185">Reference proteome</keyword>
<dbReference type="RefSeq" id="WP_192581824.1">
    <property type="nucleotide sequence ID" value="NZ_BHYM01000023.1"/>
</dbReference>